<dbReference type="PANTHER" id="PTHR46082">
    <property type="entry name" value="ATP/GTP-BINDING PROTEIN-RELATED"/>
    <property type="match status" value="1"/>
</dbReference>
<evidence type="ECO:0008006" key="3">
    <source>
        <dbReference type="Google" id="ProtNLM"/>
    </source>
</evidence>
<proteinExistence type="predicted"/>
<dbReference type="EMBL" id="JAGPYM010000022">
    <property type="protein sequence ID" value="KAH6883847.1"/>
    <property type="molecule type" value="Genomic_DNA"/>
</dbReference>
<dbReference type="InterPro" id="IPR053137">
    <property type="entry name" value="NLR-like"/>
</dbReference>
<dbReference type="Gene3D" id="3.40.50.1580">
    <property type="entry name" value="Nucleoside phosphorylase domain"/>
    <property type="match status" value="1"/>
</dbReference>
<organism evidence="1 2">
    <name type="scientific">Thelonectria olida</name>
    <dbReference type="NCBI Taxonomy" id="1576542"/>
    <lineage>
        <taxon>Eukaryota</taxon>
        <taxon>Fungi</taxon>
        <taxon>Dikarya</taxon>
        <taxon>Ascomycota</taxon>
        <taxon>Pezizomycotina</taxon>
        <taxon>Sordariomycetes</taxon>
        <taxon>Hypocreomycetidae</taxon>
        <taxon>Hypocreales</taxon>
        <taxon>Nectriaceae</taxon>
        <taxon>Thelonectria</taxon>
    </lineage>
</organism>
<gene>
    <name evidence="1" type="ORF">B0T10DRAFT_540075</name>
</gene>
<reference evidence="1 2" key="1">
    <citation type="journal article" date="2021" name="Nat. Commun.">
        <title>Genetic determinants of endophytism in the Arabidopsis root mycobiome.</title>
        <authorList>
            <person name="Mesny F."/>
            <person name="Miyauchi S."/>
            <person name="Thiergart T."/>
            <person name="Pickel B."/>
            <person name="Atanasova L."/>
            <person name="Karlsson M."/>
            <person name="Huettel B."/>
            <person name="Barry K.W."/>
            <person name="Haridas S."/>
            <person name="Chen C."/>
            <person name="Bauer D."/>
            <person name="Andreopoulos W."/>
            <person name="Pangilinan J."/>
            <person name="LaButti K."/>
            <person name="Riley R."/>
            <person name="Lipzen A."/>
            <person name="Clum A."/>
            <person name="Drula E."/>
            <person name="Henrissat B."/>
            <person name="Kohler A."/>
            <person name="Grigoriev I.V."/>
            <person name="Martin F.M."/>
            <person name="Hacquard S."/>
        </authorList>
    </citation>
    <scope>NUCLEOTIDE SEQUENCE [LARGE SCALE GENOMIC DNA]</scope>
    <source>
        <strain evidence="1 2">MPI-CAGE-CH-0241</strain>
    </source>
</reference>
<dbReference type="GO" id="GO:0009116">
    <property type="term" value="P:nucleoside metabolic process"/>
    <property type="evidence" value="ECO:0007669"/>
    <property type="project" value="InterPro"/>
</dbReference>
<keyword evidence="2" id="KW-1185">Reference proteome</keyword>
<dbReference type="PANTHER" id="PTHR46082:SF11">
    <property type="entry name" value="AAA+ ATPASE DOMAIN-CONTAINING PROTEIN-RELATED"/>
    <property type="match status" value="1"/>
</dbReference>
<sequence>MPDSNNYTVGWVSALTTEDVTAQASLDEKHVRPDHVSANDSNIYTLGRVGKHNVVIGVLPDGEYGIVAAAGVARNIMHSFPNIRIGVMVGIGDIVASAPREGHGGVFQYDFGKTIQDQEFRPTGFLNQPPELLRATVADIRAEHEIEGHQPAGNGKRHPKDAEGVEVRLGFGIGLC</sequence>
<dbReference type="Proteomes" id="UP000777438">
    <property type="component" value="Unassembled WGS sequence"/>
</dbReference>
<protein>
    <recommendedName>
        <fullName evidence="3">Nucleoside phosphorylase domain-containing protein</fullName>
    </recommendedName>
</protein>
<dbReference type="OrthoDB" id="1577640at2759"/>
<comment type="caution">
    <text evidence="1">The sequence shown here is derived from an EMBL/GenBank/DDBJ whole genome shotgun (WGS) entry which is preliminary data.</text>
</comment>
<evidence type="ECO:0000313" key="2">
    <source>
        <dbReference type="Proteomes" id="UP000777438"/>
    </source>
</evidence>
<name>A0A9P8VY71_9HYPO</name>
<dbReference type="SUPFAM" id="SSF53167">
    <property type="entry name" value="Purine and uridine phosphorylases"/>
    <property type="match status" value="1"/>
</dbReference>
<dbReference type="InterPro" id="IPR035994">
    <property type="entry name" value="Nucleoside_phosphorylase_sf"/>
</dbReference>
<dbReference type="AlphaFoldDB" id="A0A9P8VY71"/>
<evidence type="ECO:0000313" key="1">
    <source>
        <dbReference type="EMBL" id="KAH6883847.1"/>
    </source>
</evidence>
<accession>A0A9P8VY71</accession>
<dbReference type="GO" id="GO:0003824">
    <property type="term" value="F:catalytic activity"/>
    <property type="evidence" value="ECO:0007669"/>
    <property type="project" value="InterPro"/>
</dbReference>